<dbReference type="PANTHER" id="PTHR45982:SF1">
    <property type="entry name" value="REGULATOR OF CHROMOSOME CONDENSATION"/>
    <property type="match status" value="1"/>
</dbReference>
<dbReference type="Proteomes" id="UP001431209">
    <property type="component" value="Unassembled WGS sequence"/>
</dbReference>
<proteinExistence type="predicted"/>
<protein>
    <submittedName>
        <fullName evidence="2">Uncharacterized protein</fullName>
    </submittedName>
</protein>
<dbReference type="SUPFAM" id="SSF50985">
    <property type="entry name" value="RCC1/BLIP-II"/>
    <property type="match status" value="1"/>
</dbReference>
<dbReference type="InterPro" id="IPR051553">
    <property type="entry name" value="Ran_GTPase-activating"/>
</dbReference>
<dbReference type="AlphaFoldDB" id="A0AAW2ZIP1"/>
<dbReference type="PANTHER" id="PTHR45982">
    <property type="entry name" value="REGULATOR OF CHROMOSOME CONDENSATION"/>
    <property type="match status" value="1"/>
</dbReference>
<dbReference type="PROSITE" id="PS50012">
    <property type="entry name" value="RCC1_3"/>
    <property type="match status" value="2"/>
</dbReference>
<feature type="repeat" description="RCC1" evidence="1">
    <location>
        <begin position="71"/>
        <end position="121"/>
    </location>
</feature>
<accession>A0AAW2ZIP1</accession>
<dbReference type="GO" id="GO:0005085">
    <property type="term" value="F:guanyl-nucleotide exchange factor activity"/>
    <property type="evidence" value="ECO:0007669"/>
    <property type="project" value="TreeGrafter"/>
</dbReference>
<dbReference type="Gene3D" id="2.130.10.30">
    <property type="entry name" value="Regulator of chromosome condensation 1/beta-lactamase-inhibitor protein II"/>
    <property type="match status" value="2"/>
</dbReference>
<dbReference type="EMBL" id="JAOPGA020001535">
    <property type="protein sequence ID" value="KAL0489249.1"/>
    <property type="molecule type" value="Genomic_DNA"/>
</dbReference>
<gene>
    <name evidence="2" type="ORF">AKO1_013781</name>
</gene>
<dbReference type="Pfam" id="PF13540">
    <property type="entry name" value="RCC1_2"/>
    <property type="match status" value="3"/>
</dbReference>
<reference evidence="2 3" key="1">
    <citation type="submission" date="2024-03" db="EMBL/GenBank/DDBJ databases">
        <title>The Acrasis kona genome and developmental transcriptomes reveal deep origins of eukaryotic multicellular pathways.</title>
        <authorList>
            <person name="Sheikh S."/>
            <person name="Fu C.-J."/>
            <person name="Brown M.W."/>
            <person name="Baldauf S.L."/>
        </authorList>
    </citation>
    <scope>NUCLEOTIDE SEQUENCE [LARGE SCALE GENOMIC DNA]</scope>
    <source>
        <strain evidence="2 3">ATCC MYA-3509</strain>
    </source>
</reference>
<keyword evidence="3" id="KW-1185">Reference proteome</keyword>
<dbReference type="GO" id="GO:0005737">
    <property type="term" value="C:cytoplasm"/>
    <property type="evidence" value="ECO:0007669"/>
    <property type="project" value="TreeGrafter"/>
</dbReference>
<evidence type="ECO:0000256" key="1">
    <source>
        <dbReference type="PROSITE-ProRule" id="PRU00235"/>
    </source>
</evidence>
<evidence type="ECO:0000313" key="3">
    <source>
        <dbReference type="Proteomes" id="UP001431209"/>
    </source>
</evidence>
<organism evidence="2 3">
    <name type="scientific">Acrasis kona</name>
    <dbReference type="NCBI Taxonomy" id="1008807"/>
    <lineage>
        <taxon>Eukaryota</taxon>
        <taxon>Discoba</taxon>
        <taxon>Heterolobosea</taxon>
        <taxon>Tetramitia</taxon>
        <taxon>Eutetramitia</taxon>
        <taxon>Acrasidae</taxon>
        <taxon>Acrasis</taxon>
    </lineage>
</organism>
<evidence type="ECO:0000313" key="2">
    <source>
        <dbReference type="EMBL" id="KAL0489249.1"/>
    </source>
</evidence>
<comment type="caution">
    <text evidence="2">The sequence shown here is derived from an EMBL/GenBank/DDBJ whole genome shotgun (WGS) entry which is preliminary data.</text>
</comment>
<dbReference type="PROSITE" id="PS00626">
    <property type="entry name" value="RCC1_2"/>
    <property type="match status" value="1"/>
</dbReference>
<dbReference type="InterPro" id="IPR009091">
    <property type="entry name" value="RCC1/BLIP-II"/>
</dbReference>
<sequence>MSVLRQQFVMGRTSATSQILSEPDSIVKPNWKRMNEEHLGPTPVIDSQVPLRHVAKVRTGYNYTMFITTDGDLWGVGENYSGQLFSNVISSKPIKCDIPELAKNCYKIACGYDHTLVVLRSGEVWGSGSNSSGQLGGRRGKLHVVDDSNREPHIVSCAAKGQHSVLLTEEGNVYTSGWNHFGQTNPNNRTSSDRFEMVRELPIAAKIESGYYATFILTYDHCVYVCGGDITNSFRPMLIDHPELHKNVRKIASGQQHVAYLTMSGDVYMSAAEEAGFKKLDLTSLHLFGAVRSVYCGYKQTLLITNKNEVIVFGLNRSGQIDPDGCDGIIEEPKQIQVDVTKPSRLRIKASLSANHTVIYTVPVNELLFIQQTLHSSLLSQKIVDVSIITTVTLKKAII</sequence>
<feature type="repeat" description="RCC1" evidence="1">
    <location>
        <begin position="122"/>
        <end position="170"/>
    </location>
</feature>
<dbReference type="InterPro" id="IPR000408">
    <property type="entry name" value="Reg_chr_condens"/>
</dbReference>
<name>A0AAW2ZIP1_9EUKA</name>